<evidence type="ECO:0000256" key="1">
    <source>
        <dbReference type="SAM" id="Phobius"/>
    </source>
</evidence>
<sequence>MRSFLAELQKKILLHDEDVSKIRDYVQKKFARDDARVRAAVLADAIHRVLDRHMQSFAGETRAQIRKKLIEQAVIQNYFTIDAGRVFQVTLTLEKEEKNQRKGILESLWYFVNHDQGLTLSQDTLQEFAEFIPKQANGKEDRFWEEILDAWEEKQTPALVHGVDQVFLDEPLIHKDLKQDPNIADDQIDYEKTSVKTSNIVTYKVTDELIPVGSKQSFSLPIPPPKSSLPSKVVPSLVGTEKRSKRESKPKVLLAAAAAVMVASFVLVPVILGSPGFTLTSWAEKDGEQALNLRVKQSNQKPQNELPDILRYHPVDVEALRQWLQQKNSLLADEPYLSTIINTSKEYDIHPFLMIAITGQEQAFVPRTVDNARKIANNPFNVYHSWQDYNTNINDSARIAAVTIINLSKDRPVKADPIAWINTRYSEDNRWFIGVEAIFTQLVDEVKAPQG</sequence>
<dbReference type="EMBL" id="WNKU01000063">
    <property type="protein sequence ID" value="MTV51035.1"/>
    <property type="molecule type" value="Genomic_DNA"/>
</dbReference>
<protein>
    <submittedName>
        <fullName evidence="2">Uncharacterized protein</fullName>
    </submittedName>
</protein>
<dbReference type="Proteomes" id="UP000430670">
    <property type="component" value="Unassembled WGS sequence"/>
</dbReference>
<keyword evidence="1" id="KW-0472">Membrane</keyword>
<evidence type="ECO:0000313" key="2">
    <source>
        <dbReference type="EMBL" id="MTV51035.1"/>
    </source>
</evidence>
<organism evidence="2 3">
    <name type="scientific">Heliobacterium mobile</name>
    <name type="common">Heliobacillus mobilis</name>
    <dbReference type="NCBI Taxonomy" id="28064"/>
    <lineage>
        <taxon>Bacteria</taxon>
        <taxon>Bacillati</taxon>
        <taxon>Bacillota</taxon>
        <taxon>Clostridia</taxon>
        <taxon>Eubacteriales</taxon>
        <taxon>Heliobacteriaceae</taxon>
        <taxon>Heliobacterium</taxon>
    </lineage>
</organism>
<proteinExistence type="predicted"/>
<gene>
    <name evidence="2" type="ORF">GJ688_19235</name>
</gene>
<accession>A0A6I3SQR1</accession>
<keyword evidence="1" id="KW-1133">Transmembrane helix</keyword>
<evidence type="ECO:0000313" key="3">
    <source>
        <dbReference type="Proteomes" id="UP000430670"/>
    </source>
</evidence>
<comment type="caution">
    <text evidence="2">The sequence shown here is derived from an EMBL/GenBank/DDBJ whole genome shotgun (WGS) entry which is preliminary data.</text>
</comment>
<reference evidence="2 3" key="1">
    <citation type="submission" date="2019-11" db="EMBL/GenBank/DDBJ databases">
        <title>Whole-genome sequence of a the green, strictly anaerobic photosynthetic bacterium Heliobacillus mobilis DSM 6151.</title>
        <authorList>
            <person name="Kyndt J.A."/>
            <person name="Meyer T.E."/>
        </authorList>
    </citation>
    <scope>NUCLEOTIDE SEQUENCE [LARGE SCALE GENOMIC DNA]</scope>
    <source>
        <strain evidence="2 3">DSM 6151</strain>
    </source>
</reference>
<dbReference type="AlphaFoldDB" id="A0A6I3SQR1"/>
<dbReference type="OrthoDB" id="9805070at2"/>
<keyword evidence="1" id="KW-0812">Transmembrane</keyword>
<name>A0A6I3SQR1_HELMO</name>
<keyword evidence="3" id="KW-1185">Reference proteome</keyword>
<feature type="transmembrane region" description="Helical" evidence="1">
    <location>
        <begin position="252"/>
        <end position="272"/>
    </location>
</feature>
<dbReference type="RefSeq" id="WP_155478115.1">
    <property type="nucleotide sequence ID" value="NZ_WNKU01000063.1"/>
</dbReference>